<evidence type="ECO:0000256" key="1">
    <source>
        <dbReference type="SAM" id="Phobius"/>
    </source>
</evidence>
<name>A0A6J4Q983_9PSEU</name>
<feature type="transmembrane region" description="Helical" evidence="1">
    <location>
        <begin position="81"/>
        <end position="102"/>
    </location>
</feature>
<evidence type="ECO:0000313" key="2">
    <source>
        <dbReference type="EMBL" id="CAA9434027.1"/>
    </source>
</evidence>
<keyword evidence="1" id="KW-0812">Transmembrane</keyword>
<reference evidence="2" key="1">
    <citation type="submission" date="2020-02" db="EMBL/GenBank/DDBJ databases">
        <authorList>
            <person name="Meier V. D."/>
        </authorList>
    </citation>
    <scope>NUCLEOTIDE SEQUENCE</scope>
    <source>
        <strain evidence="2">AVDCRST_MAG66</strain>
    </source>
</reference>
<gene>
    <name evidence="2" type="ORF">AVDCRST_MAG66-3449</name>
</gene>
<sequence length="151" mass="15317">MLDRVGPVALVVGAAGNLASAVLVPLLGERPDGLAAQVAAVADRPVAFGAIMGLGTLALPPLAVGLVWAARLLRPRMRRTATAAAGLLVAGMWGLFGVHLLALGQLPAALSADRAGGVAALEALESSPVLPVLASCTAVRRRTADRREQLH</sequence>
<protein>
    <recommendedName>
        <fullName evidence="3">Integral membrane protein</fullName>
    </recommendedName>
</protein>
<dbReference type="AlphaFoldDB" id="A0A6J4Q983"/>
<evidence type="ECO:0008006" key="3">
    <source>
        <dbReference type="Google" id="ProtNLM"/>
    </source>
</evidence>
<feature type="transmembrane region" description="Helical" evidence="1">
    <location>
        <begin position="45"/>
        <end position="69"/>
    </location>
</feature>
<dbReference type="EMBL" id="CADCUS010000495">
    <property type="protein sequence ID" value="CAA9434027.1"/>
    <property type="molecule type" value="Genomic_DNA"/>
</dbReference>
<keyword evidence="1" id="KW-1133">Transmembrane helix</keyword>
<proteinExistence type="predicted"/>
<organism evidence="2">
    <name type="scientific">uncultured Pseudonocardia sp</name>
    <dbReference type="NCBI Taxonomy" id="211455"/>
    <lineage>
        <taxon>Bacteria</taxon>
        <taxon>Bacillati</taxon>
        <taxon>Actinomycetota</taxon>
        <taxon>Actinomycetes</taxon>
        <taxon>Pseudonocardiales</taxon>
        <taxon>Pseudonocardiaceae</taxon>
        <taxon>Pseudonocardia</taxon>
        <taxon>environmental samples</taxon>
    </lineage>
</organism>
<accession>A0A6J4Q983</accession>
<keyword evidence="1" id="KW-0472">Membrane</keyword>